<dbReference type="PROSITE" id="PS00438">
    <property type="entry name" value="CATALASE_2"/>
    <property type="match status" value="1"/>
</dbReference>
<dbReference type="EMBL" id="CP065687">
    <property type="protein sequence ID" value="QPS46248.1"/>
    <property type="molecule type" value="Genomic_DNA"/>
</dbReference>
<comment type="function">
    <text evidence="2">Decomposes hydrogen peroxide into water and oxygen; serves to protect cells from the toxic effects of hydrogen peroxide.</text>
</comment>
<comment type="cofactor">
    <cofactor evidence="1 12">
        <name>heme</name>
        <dbReference type="ChEBI" id="CHEBI:30413"/>
    </cofactor>
</comment>
<protein>
    <recommendedName>
        <fullName evidence="5 13">Catalase</fullName>
        <ecNumber evidence="4 13">1.11.1.6</ecNumber>
    </recommendedName>
</protein>
<keyword evidence="11 13" id="KW-0376">Hydrogen peroxide</keyword>
<evidence type="ECO:0000256" key="3">
    <source>
        <dbReference type="ARBA" id="ARBA00005329"/>
    </source>
</evidence>
<dbReference type="InterPro" id="IPR020835">
    <property type="entry name" value="Catalase_sf"/>
</dbReference>
<comment type="catalytic activity">
    <reaction evidence="13">
        <text>2 H2O2 = O2 + 2 H2O</text>
        <dbReference type="Rhea" id="RHEA:20309"/>
        <dbReference type="ChEBI" id="CHEBI:15377"/>
        <dbReference type="ChEBI" id="CHEBI:15379"/>
        <dbReference type="ChEBI" id="CHEBI:16240"/>
        <dbReference type="EC" id="1.11.1.6"/>
    </reaction>
</comment>
<dbReference type="CDD" id="cd08154">
    <property type="entry name" value="catalase_clade_1"/>
    <property type="match status" value="1"/>
</dbReference>
<evidence type="ECO:0000256" key="13">
    <source>
        <dbReference type="RuleBase" id="RU000498"/>
    </source>
</evidence>
<feature type="binding site" description="axial binding residue" evidence="12">
    <location>
        <position position="341"/>
    </location>
    <ligand>
        <name>heme</name>
        <dbReference type="ChEBI" id="CHEBI:30413"/>
    </ligand>
    <ligandPart>
        <name>Fe</name>
        <dbReference type="ChEBI" id="CHEBI:18248"/>
    </ligandPart>
</feature>
<dbReference type="Pfam" id="PF06628">
    <property type="entry name" value="Catalase-rel"/>
    <property type="match status" value="1"/>
</dbReference>
<evidence type="ECO:0000313" key="15">
    <source>
        <dbReference type="EMBL" id="QPS46248.1"/>
    </source>
</evidence>
<evidence type="ECO:0000256" key="8">
    <source>
        <dbReference type="ARBA" id="ARBA00022723"/>
    </source>
</evidence>
<evidence type="ECO:0000256" key="4">
    <source>
        <dbReference type="ARBA" id="ARBA00012314"/>
    </source>
</evidence>
<dbReference type="SUPFAM" id="SSF56634">
    <property type="entry name" value="Heme-dependent catalase-like"/>
    <property type="match status" value="1"/>
</dbReference>
<dbReference type="GO" id="GO:0042744">
    <property type="term" value="P:hydrogen peroxide catabolic process"/>
    <property type="evidence" value="ECO:0007669"/>
    <property type="project" value="UniProtKB-KW"/>
</dbReference>
<proteinExistence type="inferred from homology"/>
<evidence type="ECO:0000313" key="16">
    <source>
        <dbReference type="Proteomes" id="UP000594943"/>
    </source>
</evidence>
<evidence type="ECO:0000256" key="7">
    <source>
        <dbReference type="ARBA" id="ARBA00022617"/>
    </source>
</evidence>
<organism evidence="15 16">
    <name type="scientific">Burkholderia humptydooensis</name>
    <dbReference type="NCBI Taxonomy" id="430531"/>
    <lineage>
        <taxon>Bacteria</taxon>
        <taxon>Pseudomonadati</taxon>
        <taxon>Pseudomonadota</taxon>
        <taxon>Betaproteobacteria</taxon>
        <taxon>Burkholderiales</taxon>
        <taxon>Burkholderiaceae</taxon>
        <taxon>Burkholderia</taxon>
        <taxon>pseudomallei group</taxon>
    </lineage>
</organism>
<dbReference type="GO" id="GO:0020037">
    <property type="term" value="F:heme binding"/>
    <property type="evidence" value="ECO:0007669"/>
    <property type="project" value="InterPro"/>
</dbReference>
<dbReference type="InterPro" id="IPR024711">
    <property type="entry name" value="Catalase_clade1/3"/>
</dbReference>
<dbReference type="AlphaFoldDB" id="A0A7U4P884"/>
<dbReference type="GO" id="GO:0004096">
    <property type="term" value="F:catalase activity"/>
    <property type="evidence" value="ECO:0007669"/>
    <property type="project" value="UniProtKB-EC"/>
</dbReference>
<dbReference type="PROSITE" id="PS51402">
    <property type="entry name" value="CATALASE_3"/>
    <property type="match status" value="1"/>
</dbReference>
<dbReference type="InterPro" id="IPR010582">
    <property type="entry name" value="Catalase_immune_responsive"/>
</dbReference>
<name>A0A7U4P884_9BURK</name>
<dbReference type="GO" id="GO:0005737">
    <property type="term" value="C:cytoplasm"/>
    <property type="evidence" value="ECO:0007669"/>
    <property type="project" value="TreeGrafter"/>
</dbReference>
<evidence type="ECO:0000256" key="9">
    <source>
        <dbReference type="ARBA" id="ARBA00023002"/>
    </source>
</evidence>
<evidence type="ECO:0000256" key="10">
    <source>
        <dbReference type="ARBA" id="ARBA00023004"/>
    </source>
</evidence>
<dbReference type="Pfam" id="PF00199">
    <property type="entry name" value="Catalase"/>
    <property type="match status" value="1"/>
</dbReference>
<accession>A0A7T2U635</accession>
<dbReference type="EC" id="1.11.1.6" evidence="4 13"/>
<evidence type="ECO:0000256" key="11">
    <source>
        <dbReference type="ARBA" id="ARBA00023324"/>
    </source>
</evidence>
<dbReference type="PANTHER" id="PTHR11465:SF23">
    <property type="entry name" value="CATALASE-2"/>
    <property type="match status" value="1"/>
</dbReference>
<evidence type="ECO:0000256" key="12">
    <source>
        <dbReference type="PIRSR" id="PIRSR038928-2"/>
    </source>
</evidence>
<evidence type="ECO:0000256" key="2">
    <source>
        <dbReference type="ARBA" id="ARBA00002974"/>
    </source>
</evidence>
<evidence type="ECO:0000256" key="14">
    <source>
        <dbReference type="SAM" id="MobiDB-lite"/>
    </source>
</evidence>
<dbReference type="SMART" id="SM01060">
    <property type="entry name" value="Catalase"/>
    <property type="match status" value="1"/>
</dbReference>
<dbReference type="KEGG" id="bhg:I6G56_29575"/>
<keyword evidence="7 12" id="KW-0349">Heme</keyword>
<dbReference type="InterPro" id="IPR011614">
    <property type="entry name" value="Catalase_core"/>
</dbReference>
<evidence type="ECO:0000256" key="5">
    <source>
        <dbReference type="ARBA" id="ARBA00014132"/>
    </source>
</evidence>
<keyword evidence="8 12" id="KW-0479">Metal-binding</keyword>
<dbReference type="GO" id="GO:0042542">
    <property type="term" value="P:response to hydrogen peroxide"/>
    <property type="evidence" value="ECO:0007669"/>
    <property type="project" value="TreeGrafter"/>
</dbReference>
<gene>
    <name evidence="15" type="ORF">I6G56_29575</name>
</gene>
<keyword evidence="6 13" id="KW-0575">Peroxidase</keyword>
<dbReference type="PANTHER" id="PTHR11465">
    <property type="entry name" value="CATALASE"/>
    <property type="match status" value="1"/>
</dbReference>
<dbReference type="PIRSF" id="PIRSF038928">
    <property type="entry name" value="Catalase_clade1-3"/>
    <property type="match status" value="1"/>
</dbReference>
<dbReference type="Gene3D" id="2.40.180.10">
    <property type="entry name" value="Catalase core domain"/>
    <property type="match status" value="1"/>
</dbReference>
<evidence type="ECO:0000256" key="1">
    <source>
        <dbReference type="ARBA" id="ARBA00001971"/>
    </source>
</evidence>
<evidence type="ECO:0000256" key="6">
    <source>
        <dbReference type="ARBA" id="ARBA00022559"/>
    </source>
</evidence>
<dbReference type="PROSITE" id="PS00437">
    <property type="entry name" value="CATALASE_1"/>
    <property type="match status" value="1"/>
</dbReference>
<accession>A0A7U4P884</accession>
<feature type="compositionally biased region" description="Polar residues" evidence="14">
    <location>
        <begin position="1"/>
        <end position="14"/>
    </location>
</feature>
<comment type="similarity">
    <text evidence="3 13">Belongs to the catalase family.</text>
</comment>
<dbReference type="Proteomes" id="UP000594943">
    <property type="component" value="Chromosome 2"/>
</dbReference>
<feature type="region of interest" description="Disordered" evidence="14">
    <location>
        <begin position="1"/>
        <end position="38"/>
    </location>
</feature>
<dbReference type="PRINTS" id="PR00067">
    <property type="entry name" value="CATALASE"/>
</dbReference>
<dbReference type="GO" id="GO:0046872">
    <property type="term" value="F:metal ion binding"/>
    <property type="evidence" value="ECO:0007669"/>
    <property type="project" value="UniProtKB-KW"/>
</dbReference>
<reference evidence="15 16" key="1">
    <citation type="submission" date="2020-12" db="EMBL/GenBank/DDBJ databases">
        <title>FDA dAtabase for Regulatory Grade micrObial Sequences (FDA-ARGOS): Supporting development and validation of Infectious Disease Dx tests.</title>
        <authorList>
            <person name="Nelson B."/>
            <person name="Plummer A."/>
            <person name="Tallon L."/>
            <person name="Sadzewicz L."/>
            <person name="Zhao X."/>
            <person name="Boylan J."/>
            <person name="Ott S."/>
            <person name="Bowen H."/>
            <person name="Vavikolanu K."/>
            <person name="Mehta A."/>
            <person name="Aluvathingal J."/>
            <person name="Nadendla S."/>
            <person name="Myers T."/>
            <person name="Yan Y."/>
            <person name="Sichtig H."/>
        </authorList>
    </citation>
    <scope>NUCLEOTIDE SEQUENCE [LARGE SCALE GENOMIC DNA]</scope>
    <source>
        <strain evidence="15 16">FDAARGOS_899</strain>
    </source>
</reference>
<dbReference type="RefSeq" id="WP_009914096.1">
    <property type="nucleotide sequence ID" value="NZ_CP013382.1"/>
</dbReference>
<dbReference type="InterPro" id="IPR018028">
    <property type="entry name" value="Catalase"/>
</dbReference>
<keyword evidence="9 13" id="KW-0560">Oxidoreductase</keyword>
<keyword evidence="10 12" id="KW-0408">Iron</keyword>
<dbReference type="InterPro" id="IPR024708">
    <property type="entry name" value="Catalase_AS"/>
</dbReference>
<dbReference type="InterPro" id="IPR002226">
    <property type="entry name" value="Catalase_haem_BS"/>
</dbReference>
<sequence>MSNEPLSAGQTVLTRDNAAPVGDNRNSQTAGPTGPDTLQDVQLVQKLQRFNRERIPERVVHARGTGVHGHFVATADISHLTRAAVFAPGKRTPAFVRFSTVIHPAGSPETLRDPRGFATKFYTDEGNWDLVGLNLPVFFIRDAIKFPDIVHSFKPSPVRNVQDPERIFDFLSHVPEVTHILTRLYTDLGIPASYRKMDGYSVHAYKFVDAQGRYAYVKFRWKSLQGVATLDIDQAADIQGKDFNNLTNDLYRAIAAGEFPQWDLYIQVLQPSELNRFYFDPLDATKIWPDVPEQKIGTLTLDRVPDNFFEATEQVALSPANLVPGIEPSEDRLLQGRIFAYSDTQLYRLGANHSQFPVNRPIAPVVNYNQNGAGDYGARSGEVNYEPSHFSDVHADPQYRYSQLPLTGTTQQEPIRKRQDFQQAGDFYRSLSDTDKAHLVRNLSGDLRQVTNERNRYTILSFLYRADPAYGTSVAQALGDDAARVKAEAAHLED</sequence>